<dbReference type="AlphaFoldDB" id="A0A1J1LU70"/>
<gene>
    <name evidence="3" type="ORF">PL9214670188</name>
</gene>
<protein>
    <submittedName>
        <fullName evidence="3">Uncharacterized protein</fullName>
    </submittedName>
</protein>
<dbReference type="STRING" id="671072.PL9214670188"/>
<evidence type="ECO:0000256" key="2">
    <source>
        <dbReference type="SAM" id="SignalP"/>
    </source>
</evidence>
<evidence type="ECO:0000313" key="3">
    <source>
        <dbReference type="EMBL" id="CUR35562.1"/>
    </source>
</evidence>
<accession>A0A1J1LU70</accession>
<feature type="signal peptide" evidence="2">
    <location>
        <begin position="1"/>
        <end position="31"/>
    </location>
</feature>
<proteinExistence type="predicted"/>
<dbReference type="RefSeq" id="WP_139295184.1">
    <property type="nucleotide sequence ID" value="NZ_LN889815.1"/>
</dbReference>
<dbReference type="EMBL" id="CZDF01000174">
    <property type="protein sequence ID" value="CUR35562.1"/>
    <property type="molecule type" value="Genomic_DNA"/>
</dbReference>
<sequence length="612" mass="66108">MRLFKRLKRLLRAGLLGFILFSNWNPTSLLAIPSNPSTDHFVPMVPWQNVSLPNWNQISFSSLPAIMSSGSFQAPTEITSQLNYDPSQSWNAGQTPDQFLKLGNFQTSFQLQNFDLRTIAQFVGLDLSSIQLSQIELLNFQTLESLVKAIVGLEEMPIQAIPLLRDLLSSQLTTDFDLNQTLGDLLKQAPLIGKIDFSALDLNSYRLDAIPGLDTTPLGAFQNWQAVSLDGIPGLKDVPFSEFPNPISAVGTAVGTVDIAFGTAEQQRDRTISGSDVEGFSVSCETGCAHIELAGNPTVLGKQWISGKSQQVRGGHGALAAINGGMEPTGRHPFGNGFKVVVWDISEPEGTATLALFFRVCVDVLGCTPYFIGPVPFMQVKEMQPIFLGLIEPGVSASLSTPTNALNRGNQSTFNTESSRTDSGSNPLSYLLPQTPRDCSKTDAGVVLDALSNAISEIEGNYTSVGAYVCDAAGSCGRGLGSKQFMSYRSDVRTLIAAQPGGKQFLSKLDQGASVNDDEMLLYFSPTQQEALFKKDADALINRAAQEIDPTTGQPFQGNRLIERVAQMHFGGPAIPIDDSASDLFNRLTVKSYGSKTAANYQQTLEMMGCSL</sequence>
<dbReference type="Proteomes" id="UP000184315">
    <property type="component" value="Unassembled WGS sequence"/>
</dbReference>
<keyword evidence="2" id="KW-0732">Signal</keyword>
<evidence type="ECO:0000313" key="4">
    <source>
        <dbReference type="Proteomes" id="UP000184315"/>
    </source>
</evidence>
<evidence type="ECO:0000256" key="1">
    <source>
        <dbReference type="SAM" id="MobiDB-lite"/>
    </source>
</evidence>
<dbReference type="OrthoDB" id="415264at2"/>
<feature type="region of interest" description="Disordered" evidence="1">
    <location>
        <begin position="402"/>
        <end position="427"/>
    </location>
</feature>
<organism evidence="3 4">
    <name type="scientific">Planktothrix tepida PCC 9214</name>
    <dbReference type="NCBI Taxonomy" id="671072"/>
    <lineage>
        <taxon>Bacteria</taxon>
        <taxon>Bacillati</taxon>
        <taxon>Cyanobacteriota</taxon>
        <taxon>Cyanophyceae</taxon>
        <taxon>Oscillatoriophycideae</taxon>
        <taxon>Oscillatoriales</taxon>
        <taxon>Microcoleaceae</taxon>
        <taxon>Planktothrix</taxon>
    </lineage>
</organism>
<reference evidence="4" key="1">
    <citation type="submission" date="2015-10" db="EMBL/GenBank/DDBJ databases">
        <authorList>
            <person name="Regsiter A."/>
            <person name="william w."/>
        </authorList>
    </citation>
    <scope>NUCLEOTIDE SEQUENCE [LARGE SCALE GENOMIC DNA]</scope>
</reference>
<keyword evidence="4" id="KW-1185">Reference proteome</keyword>
<feature type="chain" id="PRO_5012995330" evidence="2">
    <location>
        <begin position="32"/>
        <end position="612"/>
    </location>
</feature>
<name>A0A1J1LU70_9CYAN</name>